<evidence type="ECO:0000313" key="2">
    <source>
        <dbReference type="EMBL" id="OLR92571.1"/>
    </source>
</evidence>
<comment type="caution">
    <text evidence="2">The sequence shown here is derived from an EMBL/GenBank/DDBJ whole genome shotgun (WGS) entry which is preliminary data.</text>
</comment>
<evidence type="ECO:0000256" key="1">
    <source>
        <dbReference type="SAM" id="MobiDB-lite"/>
    </source>
</evidence>
<reference evidence="2 3" key="1">
    <citation type="submission" date="2016-10" db="EMBL/GenBank/DDBJ databases">
        <title>The Draft Genome Sequence of Actinokineospora bangkokensis 44EHWT reveals the biosynthetic pathway of antifungal compounds Thailandins with unusual extender unit butylmalonyl-CoA.</title>
        <authorList>
            <person name="Greule A."/>
            <person name="Intra B."/>
            <person name="Flemming S."/>
            <person name="Rommel M.G."/>
            <person name="Panbangred W."/>
            <person name="Bechthold A."/>
        </authorList>
    </citation>
    <scope>NUCLEOTIDE SEQUENCE [LARGE SCALE GENOMIC DNA]</scope>
    <source>
        <strain evidence="2 3">44EHW</strain>
    </source>
</reference>
<organism evidence="2 3">
    <name type="scientific">Actinokineospora bangkokensis</name>
    <dbReference type="NCBI Taxonomy" id="1193682"/>
    <lineage>
        <taxon>Bacteria</taxon>
        <taxon>Bacillati</taxon>
        <taxon>Actinomycetota</taxon>
        <taxon>Actinomycetes</taxon>
        <taxon>Pseudonocardiales</taxon>
        <taxon>Pseudonocardiaceae</taxon>
        <taxon>Actinokineospora</taxon>
    </lineage>
</organism>
<evidence type="ECO:0000313" key="3">
    <source>
        <dbReference type="Proteomes" id="UP000186040"/>
    </source>
</evidence>
<dbReference type="EMBL" id="MKQR01000016">
    <property type="protein sequence ID" value="OLR92571.1"/>
    <property type="molecule type" value="Genomic_DNA"/>
</dbReference>
<dbReference type="AlphaFoldDB" id="A0A1Q9LKJ5"/>
<sequence>MSMFLHEVECESGFRGSNAVQVAEIGIETDLFERTVNGDAEHAVPEGKQTVDRVCWRLSRPAGESAWGEQGQVLEVSARGVALDAEHLVEATSFGETGEGGGMVLGDGAQPGLMSASAVAGRAQEQLAVVMQLACDEGAGQMQSVGRVIVGPVLGQAQVGIACDGATRACEETAVARHPGDRSAIRGTAMQEVVGDGHPVPGDDVVQTDQGEQVTAGPLWVDDPDRVTVELQVGARGGREESPQKLSHPNSLPVAQ</sequence>
<feature type="region of interest" description="Disordered" evidence="1">
    <location>
        <begin position="195"/>
        <end position="220"/>
    </location>
</feature>
<keyword evidence="3" id="KW-1185">Reference proteome</keyword>
<name>A0A1Q9LKJ5_9PSEU</name>
<gene>
    <name evidence="2" type="ORF">BJP25_21185</name>
</gene>
<protein>
    <submittedName>
        <fullName evidence="2">Uncharacterized protein</fullName>
    </submittedName>
</protein>
<feature type="region of interest" description="Disordered" evidence="1">
    <location>
        <begin position="233"/>
        <end position="256"/>
    </location>
</feature>
<proteinExistence type="predicted"/>
<dbReference type="Proteomes" id="UP000186040">
    <property type="component" value="Unassembled WGS sequence"/>
</dbReference>
<accession>A0A1Q9LKJ5</accession>